<evidence type="ECO:0000256" key="3">
    <source>
        <dbReference type="ARBA" id="ARBA00023125"/>
    </source>
</evidence>
<keyword evidence="2" id="KW-0680">Restriction system</keyword>
<gene>
    <name evidence="5" type="ORF">B0I26_1222</name>
</gene>
<proteinExistence type="inferred from homology"/>
<name>A0A327Y4V3_9BACL</name>
<dbReference type="EMBL" id="QLMH01000022">
    <property type="protein sequence ID" value="RAK15312.1"/>
    <property type="molecule type" value="Genomic_DNA"/>
</dbReference>
<comment type="similarity">
    <text evidence="1">Belongs to the type-I restriction system S methylase family.</text>
</comment>
<feature type="domain" description="Type I restriction modification DNA specificity" evidence="4">
    <location>
        <begin position="200"/>
        <end position="388"/>
    </location>
</feature>
<dbReference type="GO" id="GO:0003677">
    <property type="term" value="F:DNA binding"/>
    <property type="evidence" value="ECO:0007669"/>
    <property type="project" value="UniProtKB-KW"/>
</dbReference>
<dbReference type="GO" id="GO:0009307">
    <property type="term" value="P:DNA restriction-modification system"/>
    <property type="evidence" value="ECO:0007669"/>
    <property type="project" value="UniProtKB-KW"/>
</dbReference>
<feature type="domain" description="Type I restriction modification DNA specificity" evidence="4">
    <location>
        <begin position="4"/>
        <end position="169"/>
    </location>
</feature>
<dbReference type="Gene3D" id="1.10.287.1120">
    <property type="entry name" value="Bipartite methylase S protein"/>
    <property type="match status" value="1"/>
</dbReference>
<reference evidence="5 6" key="1">
    <citation type="submission" date="2018-06" db="EMBL/GenBank/DDBJ databases">
        <title>Genomic Encyclopedia of Type Strains, Phase III (KMG-III): the genomes of soil and plant-associated and newly described type strains.</title>
        <authorList>
            <person name="Whitman W."/>
        </authorList>
    </citation>
    <scope>NUCLEOTIDE SEQUENCE [LARGE SCALE GENOMIC DNA]</scope>
    <source>
        <strain evidence="5 6">CGMCC 1.8979</strain>
    </source>
</reference>
<dbReference type="CDD" id="cd17257">
    <property type="entry name" value="RMtype1_S_EcoBI-TRD1-CR1_like"/>
    <property type="match status" value="1"/>
</dbReference>
<keyword evidence="5" id="KW-0540">Nuclease</keyword>
<evidence type="ECO:0000256" key="1">
    <source>
        <dbReference type="ARBA" id="ARBA00010923"/>
    </source>
</evidence>
<evidence type="ECO:0000256" key="2">
    <source>
        <dbReference type="ARBA" id="ARBA00022747"/>
    </source>
</evidence>
<comment type="caution">
    <text evidence="5">The sequence shown here is derived from an EMBL/GenBank/DDBJ whole genome shotgun (WGS) entry which is preliminary data.</text>
</comment>
<sequence length="417" mass="47121">MVGDWKKVSMKDNLEILTGYAFSSKNFNEEEGIPLIRIRDLETHNPVTLYKGDYDDKYIINKGDILVGMDGEFNIVRWKGPKALLNQRVAKINSKNPDIISEDFIFYRLQGELRKIEALTPATTVKHLSKKDIEDLNLLLPPLGEQSKIASILSSVDEAIGKTEAIIEQTEKVKKGLMQQLLTKGIGHTKFKKTEIGEIPEGWEVRRLDNIFEFYGGMPFSRSVLGDEGVFYLHYGDIHKMNKSAFDTNIDSSWLPRLDISKEEIREYSLLKTGDVVFADASEDTEGIGKSVVIINDENKPFISGLHTIIAKEKEATLDNGYKEYCFSNPLVRKQFIKIATGATVYGISKTSIKQIKIPVPPIEEQRTIAKTLKGLDNKIQNEKEKLEPLINIKKGLMQVLLTGKVRVKVDNEVMSQ</sequence>
<evidence type="ECO:0000259" key="4">
    <source>
        <dbReference type="Pfam" id="PF01420"/>
    </source>
</evidence>
<keyword evidence="5" id="KW-0255">Endonuclease</keyword>
<keyword evidence="6" id="KW-1185">Reference proteome</keyword>
<dbReference type="GO" id="GO:0004519">
    <property type="term" value="F:endonuclease activity"/>
    <property type="evidence" value="ECO:0007669"/>
    <property type="project" value="UniProtKB-KW"/>
</dbReference>
<dbReference type="AlphaFoldDB" id="A0A327Y4V3"/>
<evidence type="ECO:0000313" key="5">
    <source>
        <dbReference type="EMBL" id="RAK15312.1"/>
    </source>
</evidence>
<dbReference type="Pfam" id="PF01420">
    <property type="entry name" value="Methylase_S"/>
    <property type="match status" value="2"/>
</dbReference>
<dbReference type="Gene3D" id="3.90.220.20">
    <property type="entry name" value="DNA methylase specificity domains"/>
    <property type="match status" value="2"/>
</dbReference>
<dbReference type="InterPro" id="IPR044946">
    <property type="entry name" value="Restrct_endonuc_typeI_TRD_sf"/>
</dbReference>
<keyword evidence="5" id="KW-0378">Hydrolase</keyword>
<keyword evidence="3" id="KW-0238">DNA-binding</keyword>
<dbReference type="SUPFAM" id="SSF116734">
    <property type="entry name" value="DNA methylase specificity domain"/>
    <property type="match status" value="2"/>
</dbReference>
<dbReference type="Proteomes" id="UP000248555">
    <property type="component" value="Unassembled WGS sequence"/>
</dbReference>
<accession>A0A327Y4V3</accession>
<dbReference type="RefSeq" id="WP_111646382.1">
    <property type="nucleotide sequence ID" value="NZ_QLMH01000022.1"/>
</dbReference>
<protein>
    <submittedName>
        <fullName evidence="5">Restriction endonuclease S subunit</fullName>
    </submittedName>
</protein>
<organism evidence="5 6">
    <name type="scientific">Paranoxybacillus vitaminiphilus</name>
    <dbReference type="NCBI Taxonomy" id="581036"/>
    <lineage>
        <taxon>Bacteria</taxon>
        <taxon>Bacillati</taxon>
        <taxon>Bacillota</taxon>
        <taxon>Bacilli</taxon>
        <taxon>Bacillales</taxon>
        <taxon>Anoxybacillaceae</taxon>
        <taxon>Paranoxybacillus</taxon>
    </lineage>
</organism>
<dbReference type="PANTHER" id="PTHR30408">
    <property type="entry name" value="TYPE-1 RESTRICTION ENZYME ECOKI SPECIFICITY PROTEIN"/>
    <property type="match status" value="1"/>
</dbReference>
<dbReference type="OrthoDB" id="9811611at2"/>
<dbReference type="InterPro" id="IPR000055">
    <property type="entry name" value="Restrct_endonuc_typeI_TRD"/>
</dbReference>
<evidence type="ECO:0000313" key="6">
    <source>
        <dbReference type="Proteomes" id="UP000248555"/>
    </source>
</evidence>
<dbReference type="PANTHER" id="PTHR30408:SF12">
    <property type="entry name" value="TYPE I RESTRICTION ENZYME MJAVIII SPECIFICITY SUBUNIT"/>
    <property type="match status" value="1"/>
</dbReference>
<dbReference type="InterPro" id="IPR052021">
    <property type="entry name" value="Type-I_RS_S_subunit"/>
</dbReference>